<dbReference type="PANTHER" id="PTHR41521">
    <property type="match status" value="1"/>
</dbReference>
<evidence type="ECO:0000259" key="1">
    <source>
        <dbReference type="Pfam" id="PF07045"/>
    </source>
</evidence>
<feature type="domain" description="DUF1330" evidence="1">
    <location>
        <begin position="3"/>
        <end position="95"/>
    </location>
</feature>
<dbReference type="SUPFAM" id="SSF54909">
    <property type="entry name" value="Dimeric alpha+beta barrel"/>
    <property type="match status" value="1"/>
</dbReference>
<keyword evidence="3" id="KW-1185">Reference proteome</keyword>
<dbReference type="Proteomes" id="UP001597353">
    <property type="component" value="Unassembled WGS sequence"/>
</dbReference>
<sequence length="95" mass="10683">MPAYVVMIREETSDPDEMARYREAAPRAREGHDVSPVAFYGAQDVLEGPDFEGAAILAFPDMNAARAWYHSPAYQRARRHRQAGSETRVFIIDGV</sequence>
<accession>A0ABW4S3D1</accession>
<dbReference type="InterPro" id="IPR010753">
    <property type="entry name" value="DUF1330"/>
</dbReference>
<protein>
    <submittedName>
        <fullName evidence="2">DUF1330 domain-containing protein</fullName>
    </submittedName>
</protein>
<dbReference type="Pfam" id="PF07045">
    <property type="entry name" value="DUF1330"/>
    <property type="match status" value="1"/>
</dbReference>
<organism evidence="2 3">
    <name type="scientific">Halodurantibacterium flavum</name>
    <dbReference type="NCBI Taxonomy" id="1382802"/>
    <lineage>
        <taxon>Bacteria</taxon>
        <taxon>Pseudomonadati</taxon>
        <taxon>Pseudomonadota</taxon>
        <taxon>Alphaproteobacteria</taxon>
        <taxon>Rhodobacterales</taxon>
        <taxon>Paracoccaceae</taxon>
        <taxon>Halodurantibacterium</taxon>
    </lineage>
</organism>
<dbReference type="Gene3D" id="3.30.70.100">
    <property type="match status" value="1"/>
</dbReference>
<gene>
    <name evidence="2" type="ORF">ACFSGJ_02715</name>
</gene>
<comment type="caution">
    <text evidence="2">The sequence shown here is derived from an EMBL/GenBank/DDBJ whole genome shotgun (WGS) entry which is preliminary data.</text>
</comment>
<evidence type="ECO:0000313" key="3">
    <source>
        <dbReference type="Proteomes" id="UP001597353"/>
    </source>
</evidence>
<dbReference type="InterPro" id="IPR011008">
    <property type="entry name" value="Dimeric_a/b-barrel"/>
</dbReference>
<dbReference type="RefSeq" id="WP_390259268.1">
    <property type="nucleotide sequence ID" value="NZ_JBHUGH010000002.1"/>
</dbReference>
<reference evidence="3" key="1">
    <citation type="journal article" date="2019" name="Int. J. Syst. Evol. Microbiol.">
        <title>The Global Catalogue of Microorganisms (GCM) 10K type strain sequencing project: providing services to taxonomists for standard genome sequencing and annotation.</title>
        <authorList>
            <consortium name="The Broad Institute Genomics Platform"/>
            <consortium name="The Broad Institute Genome Sequencing Center for Infectious Disease"/>
            <person name="Wu L."/>
            <person name="Ma J."/>
        </authorList>
    </citation>
    <scope>NUCLEOTIDE SEQUENCE [LARGE SCALE GENOMIC DNA]</scope>
    <source>
        <strain evidence="3">CGMCC 4.7242</strain>
    </source>
</reference>
<proteinExistence type="predicted"/>
<name>A0ABW4S3D1_9RHOB</name>
<dbReference type="EMBL" id="JBHUGH010000002">
    <property type="protein sequence ID" value="MFD1911122.1"/>
    <property type="molecule type" value="Genomic_DNA"/>
</dbReference>
<dbReference type="PANTHER" id="PTHR41521:SF4">
    <property type="entry name" value="BLR0684 PROTEIN"/>
    <property type="match status" value="1"/>
</dbReference>
<evidence type="ECO:0000313" key="2">
    <source>
        <dbReference type="EMBL" id="MFD1911122.1"/>
    </source>
</evidence>